<proteinExistence type="predicted"/>
<gene>
    <name evidence="1" type="ORF">METZ01_LOCUS186973</name>
</gene>
<name>A0A382D7K2_9ZZZZ</name>
<protein>
    <recommendedName>
        <fullName evidence="2">Dihydroneopterin aldolase/epimerase domain-containing protein</fullName>
    </recommendedName>
</protein>
<dbReference type="SUPFAM" id="SSF55620">
    <property type="entry name" value="Tetrahydrobiopterin biosynthesis enzymes-like"/>
    <property type="match status" value="1"/>
</dbReference>
<reference evidence="1" key="1">
    <citation type="submission" date="2018-05" db="EMBL/GenBank/DDBJ databases">
        <authorList>
            <person name="Lanie J.A."/>
            <person name="Ng W.-L."/>
            <person name="Kazmierczak K.M."/>
            <person name="Andrzejewski T.M."/>
            <person name="Davidsen T.M."/>
            <person name="Wayne K.J."/>
            <person name="Tettelin H."/>
            <person name="Glass J.I."/>
            <person name="Rusch D."/>
            <person name="Podicherti R."/>
            <person name="Tsui H.-C.T."/>
            <person name="Winkler M.E."/>
        </authorList>
    </citation>
    <scope>NUCLEOTIDE SEQUENCE</scope>
</reference>
<sequence>MDTIRIKNLKIPARHGVYDFEKDKD</sequence>
<evidence type="ECO:0008006" key="2">
    <source>
        <dbReference type="Google" id="ProtNLM"/>
    </source>
</evidence>
<organism evidence="1">
    <name type="scientific">marine metagenome</name>
    <dbReference type="NCBI Taxonomy" id="408172"/>
    <lineage>
        <taxon>unclassified sequences</taxon>
        <taxon>metagenomes</taxon>
        <taxon>ecological metagenomes</taxon>
    </lineage>
</organism>
<accession>A0A382D7K2</accession>
<feature type="non-terminal residue" evidence="1">
    <location>
        <position position="25"/>
    </location>
</feature>
<dbReference type="AlphaFoldDB" id="A0A382D7K2"/>
<dbReference type="EMBL" id="UINC01037908">
    <property type="protein sequence ID" value="SVB34119.1"/>
    <property type="molecule type" value="Genomic_DNA"/>
</dbReference>
<evidence type="ECO:0000313" key="1">
    <source>
        <dbReference type="EMBL" id="SVB34119.1"/>
    </source>
</evidence>